<feature type="domain" description="EF-hand" evidence="3">
    <location>
        <begin position="5"/>
        <end position="40"/>
    </location>
</feature>
<dbReference type="PROSITE" id="PS50222">
    <property type="entry name" value="EF_HAND_2"/>
    <property type="match status" value="2"/>
</dbReference>
<evidence type="ECO:0000313" key="5">
    <source>
        <dbReference type="Proteomes" id="UP001178507"/>
    </source>
</evidence>
<evidence type="ECO:0000259" key="3">
    <source>
        <dbReference type="PROSITE" id="PS50222"/>
    </source>
</evidence>
<dbReference type="InterPro" id="IPR050145">
    <property type="entry name" value="Centrin_CML-like"/>
</dbReference>
<sequence>MLGEAEVGPCRQLFLALDDDCNGQVSMSELVALAKAAAASGKGTKSLKKKDAIKIFQADGVVDGIQDFSFTEFVAATFNRKKCLTEKVGRVIFNSFDKNMDGSIQLSELAEGRLLGHLRADELVQTLKDLDLNGDAEIDFKEFMAMCRE</sequence>
<dbReference type="Proteomes" id="UP001178507">
    <property type="component" value="Unassembled WGS sequence"/>
</dbReference>
<dbReference type="InterPro" id="IPR002048">
    <property type="entry name" value="EF_hand_dom"/>
</dbReference>
<dbReference type="GO" id="GO:0005509">
    <property type="term" value="F:calcium ion binding"/>
    <property type="evidence" value="ECO:0007669"/>
    <property type="project" value="InterPro"/>
</dbReference>
<dbReference type="InterPro" id="IPR011992">
    <property type="entry name" value="EF-hand-dom_pair"/>
</dbReference>
<keyword evidence="2" id="KW-0106">Calcium</keyword>
<dbReference type="AlphaFoldDB" id="A0AA36MWW4"/>
<accession>A0AA36MWW4</accession>
<reference evidence="4" key="1">
    <citation type="submission" date="2023-08" db="EMBL/GenBank/DDBJ databases">
        <authorList>
            <person name="Chen Y."/>
            <person name="Shah S."/>
            <person name="Dougan E. K."/>
            <person name="Thang M."/>
            <person name="Chan C."/>
        </authorList>
    </citation>
    <scope>NUCLEOTIDE SEQUENCE</scope>
</reference>
<dbReference type="Pfam" id="PF13499">
    <property type="entry name" value="EF-hand_7"/>
    <property type="match status" value="1"/>
</dbReference>
<dbReference type="PROSITE" id="PS00018">
    <property type="entry name" value="EF_HAND_1"/>
    <property type="match status" value="2"/>
</dbReference>
<dbReference type="EMBL" id="CAUJNA010000836">
    <property type="protein sequence ID" value="CAJ1381768.1"/>
    <property type="molecule type" value="Genomic_DNA"/>
</dbReference>
<name>A0AA36MWW4_9DINO</name>
<proteinExistence type="predicted"/>
<keyword evidence="1" id="KW-0677">Repeat</keyword>
<dbReference type="InterPro" id="IPR018247">
    <property type="entry name" value="EF_Hand_1_Ca_BS"/>
</dbReference>
<dbReference type="CDD" id="cd00051">
    <property type="entry name" value="EFh"/>
    <property type="match status" value="1"/>
</dbReference>
<evidence type="ECO:0000256" key="2">
    <source>
        <dbReference type="ARBA" id="ARBA00022837"/>
    </source>
</evidence>
<evidence type="ECO:0000313" key="4">
    <source>
        <dbReference type="EMBL" id="CAJ1381768.1"/>
    </source>
</evidence>
<dbReference type="PANTHER" id="PTHR23050">
    <property type="entry name" value="CALCIUM BINDING PROTEIN"/>
    <property type="match status" value="1"/>
</dbReference>
<evidence type="ECO:0000256" key="1">
    <source>
        <dbReference type="ARBA" id="ARBA00022737"/>
    </source>
</evidence>
<gene>
    <name evidence="4" type="ORF">EVOR1521_LOCUS9346</name>
</gene>
<organism evidence="4 5">
    <name type="scientific">Effrenium voratum</name>
    <dbReference type="NCBI Taxonomy" id="2562239"/>
    <lineage>
        <taxon>Eukaryota</taxon>
        <taxon>Sar</taxon>
        <taxon>Alveolata</taxon>
        <taxon>Dinophyceae</taxon>
        <taxon>Suessiales</taxon>
        <taxon>Symbiodiniaceae</taxon>
        <taxon>Effrenium</taxon>
    </lineage>
</organism>
<comment type="caution">
    <text evidence="4">The sequence shown here is derived from an EMBL/GenBank/DDBJ whole genome shotgun (WGS) entry which is preliminary data.</text>
</comment>
<protein>
    <recommendedName>
        <fullName evidence="3">EF-hand domain-containing protein</fullName>
    </recommendedName>
</protein>
<feature type="domain" description="EF-hand" evidence="3">
    <location>
        <begin position="84"/>
        <end position="119"/>
    </location>
</feature>
<keyword evidence="5" id="KW-1185">Reference proteome</keyword>
<dbReference type="SUPFAM" id="SSF47473">
    <property type="entry name" value="EF-hand"/>
    <property type="match status" value="1"/>
</dbReference>
<dbReference type="Gene3D" id="1.10.238.10">
    <property type="entry name" value="EF-hand"/>
    <property type="match status" value="2"/>
</dbReference>